<accession>A0A0C3NSK0</accession>
<evidence type="ECO:0000313" key="3">
    <source>
        <dbReference type="Proteomes" id="UP000053257"/>
    </source>
</evidence>
<sequence length="340" mass="38883">MRLSYIAGFSVEPMSRMGFAELGQDQLLLNSIPFDEALTTQHGMDVKCLPYSSTPFSIEHATRNIPSTVRTISKGFKFEPKTVLIDIMAAYPVLIPVYLMQYEGTPLGLSGISFTSLVDAARKESLVFVENVLPELGQIATKFLGSDDLFELPDYVVAQDFLKAPWSRSTTSDFAQVKRFRGLKDEHLEELTAWIDHKVSRRGVMQHYEDIQCSLKQPVDMDHLLIRSAEEISEVHMYMHAEMKYGVSWSKCKKASSTLSEYDDELEELSKSNEKLKDVLAGGRQNIAKMNTQLEETRKCLQDMKPEWRKQWEEQQTSDYIAQVQDRFPWRAPQTDDCGL</sequence>
<dbReference type="OrthoDB" id="2349883at2759"/>
<protein>
    <submittedName>
        <fullName evidence="2">Uncharacterized protein</fullName>
    </submittedName>
</protein>
<evidence type="ECO:0000256" key="1">
    <source>
        <dbReference type="SAM" id="Coils"/>
    </source>
</evidence>
<dbReference type="Proteomes" id="UP000053257">
    <property type="component" value="Unassembled WGS sequence"/>
</dbReference>
<dbReference type="HOGENOM" id="CLU_816648_0_0_1"/>
<proteinExistence type="predicted"/>
<dbReference type="AlphaFoldDB" id="A0A0C3NSK0"/>
<name>A0A0C3NSK0_PHLG1</name>
<gene>
    <name evidence="2" type="ORF">PHLGIDRAFT_35072</name>
</gene>
<keyword evidence="1" id="KW-0175">Coiled coil</keyword>
<dbReference type="STRING" id="745531.A0A0C3NSK0"/>
<organism evidence="2 3">
    <name type="scientific">Phlebiopsis gigantea (strain 11061_1 CR5-6)</name>
    <name type="common">White-rot fungus</name>
    <name type="synonym">Peniophora gigantea</name>
    <dbReference type="NCBI Taxonomy" id="745531"/>
    <lineage>
        <taxon>Eukaryota</taxon>
        <taxon>Fungi</taxon>
        <taxon>Dikarya</taxon>
        <taxon>Basidiomycota</taxon>
        <taxon>Agaricomycotina</taxon>
        <taxon>Agaricomycetes</taxon>
        <taxon>Polyporales</taxon>
        <taxon>Phanerochaetaceae</taxon>
        <taxon>Phlebiopsis</taxon>
    </lineage>
</organism>
<keyword evidence="3" id="KW-1185">Reference proteome</keyword>
<evidence type="ECO:0000313" key="2">
    <source>
        <dbReference type="EMBL" id="KIP08209.1"/>
    </source>
</evidence>
<feature type="coiled-coil region" evidence="1">
    <location>
        <begin position="252"/>
        <end position="286"/>
    </location>
</feature>
<dbReference type="EMBL" id="KN840483">
    <property type="protein sequence ID" value="KIP08209.1"/>
    <property type="molecule type" value="Genomic_DNA"/>
</dbReference>
<reference evidence="2 3" key="1">
    <citation type="journal article" date="2014" name="PLoS Genet.">
        <title>Analysis of the Phlebiopsis gigantea genome, transcriptome and secretome provides insight into its pioneer colonization strategies of wood.</title>
        <authorList>
            <person name="Hori C."/>
            <person name="Ishida T."/>
            <person name="Igarashi K."/>
            <person name="Samejima M."/>
            <person name="Suzuki H."/>
            <person name="Master E."/>
            <person name="Ferreira P."/>
            <person name="Ruiz-Duenas F.J."/>
            <person name="Held B."/>
            <person name="Canessa P."/>
            <person name="Larrondo L.F."/>
            <person name="Schmoll M."/>
            <person name="Druzhinina I.S."/>
            <person name="Kubicek C.P."/>
            <person name="Gaskell J.A."/>
            <person name="Kersten P."/>
            <person name="St John F."/>
            <person name="Glasner J."/>
            <person name="Sabat G."/>
            <person name="Splinter BonDurant S."/>
            <person name="Syed K."/>
            <person name="Yadav J."/>
            <person name="Mgbeahuruike A.C."/>
            <person name="Kovalchuk A."/>
            <person name="Asiegbu F.O."/>
            <person name="Lackner G."/>
            <person name="Hoffmeister D."/>
            <person name="Rencoret J."/>
            <person name="Gutierrez A."/>
            <person name="Sun H."/>
            <person name="Lindquist E."/>
            <person name="Barry K."/>
            <person name="Riley R."/>
            <person name="Grigoriev I.V."/>
            <person name="Henrissat B."/>
            <person name="Kues U."/>
            <person name="Berka R.M."/>
            <person name="Martinez A.T."/>
            <person name="Covert S.F."/>
            <person name="Blanchette R.A."/>
            <person name="Cullen D."/>
        </authorList>
    </citation>
    <scope>NUCLEOTIDE SEQUENCE [LARGE SCALE GENOMIC DNA]</scope>
    <source>
        <strain evidence="2 3">11061_1 CR5-6</strain>
    </source>
</reference>